<keyword evidence="6" id="KW-1185">Reference proteome</keyword>
<dbReference type="PROSITE" id="PS00463">
    <property type="entry name" value="ZN2_CY6_FUNGAL_1"/>
    <property type="match status" value="1"/>
</dbReference>
<gene>
    <name evidence="5" type="ORF">FB45DRAFT_1063668</name>
</gene>
<dbReference type="InterPro" id="IPR007219">
    <property type="entry name" value="XnlR_reg_dom"/>
</dbReference>
<dbReference type="Gene3D" id="4.10.240.10">
    <property type="entry name" value="Zn(2)-C6 fungal-type DNA-binding domain"/>
    <property type="match status" value="1"/>
</dbReference>
<sequence>MSSHTFQMLSDQEVLDLKRNRRQLACAECHRRKLKCDENFPCASCVRRGRADLCPTGDLGFIGRGRRIRPSAMPDPPNEGSYETDMHPLMAGDDSADLQYTRGDPGLSSWFTAPDVASSSQYSQTTALQFTTLPIQPALSSGPPPSIDTLRRSLPPEPRALSLYQIYVSGACQRHGPYLQQNDLQTLIARAYEGGDQRPQDLAMVLLVLAYGARTDVELPPLNSEAYGYVDAGLAALALDPILSGTGEFSDSSAMQTLSALLLAAHLSGPYTERAVALGDTAVALCRNMRLHRESSHEKCEYSVGQARRAMFWEVHFLDTHRALSFARPLFIPREEITFDSMKWRFTAEVTSPVAELFTRPIPPSYDQVLALDGRIRSFMAMDGAPNRHHEEPTFLPFLRKDLIPRFGGKLLLLLHRKYFLRALKENPMNPLQSVYAPSYLSAYHGAAQIIDIDVRSFTDHRERFNRWWPCPIWKTLLNSALVMGSIVVNSPGSELATTALPHLGAAVDVLHHAFMKSPIVTVQSSLPALRQLLNRATAIYAGQNTSLGMGQWESNADYFLGEGEDDADDWVPFLSGDTPAITLPRLLAC</sequence>
<reference evidence="5" key="1">
    <citation type="submission" date="2023-03" db="EMBL/GenBank/DDBJ databases">
        <title>Massive genome expansion in bonnet fungi (Mycena s.s.) driven by repeated elements and novel gene families across ecological guilds.</title>
        <authorList>
            <consortium name="Lawrence Berkeley National Laboratory"/>
            <person name="Harder C.B."/>
            <person name="Miyauchi S."/>
            <person name="Viragh M."/>
            <person name="Kuo A."/>
            <person name="Thoen E."/>
            <person name="Andreopoulos B."/>
            <person name="Lu D."/>
            <person name="Skrede I."/>
            <person name="Drula E."/>
            <person name="Henrissat B."/>
            <person name="Morin E."/>
            <person name="Kohler A."/>
            <person name="Barry K."/>
            <person name="LaButti K."/>
            <person name="Morin E."/>
            <person name="Salamov A."/>
            <person name="Lipzen A."/>
            <person name="Mereny Z."/>
            <person name="Hegedus B."/>
            <person name="Baldrian P."/>
            <person name="Stursova M."/>
            <person name="Weitz H."/>
            <person name="Taylor A."/>
            <person name="Grigoriev I.V."/>
            <person name="Nagy L.G."/>
            <person name="Martin F."/>
            <person name="Kauserud H."/>
        </authorList>
    </citation>
    <scope>NUCLEOTIDE SEQUENCE</scope>
    <source>
        <strain evidence="5">9284</strain>
    </source>
</reference>
<dbReference type="GO" id="GO:0000981">
    <property type="term" value="F:DNA-binding transcription factor activity, RNA polymerase II-specific"/>
    <property type="evidence" value="ECO:0007669"/>
    <property type="project" value="InterPro"/>
</dbReference>
<protein>
    <recommendedName>
        <fullName evidence="4">Zn(2)-C6 fungal-type domain-containing protein</fullName>
    </recommendedName>
</protein>
<dbReference type="Proteomes" id="UP001221142">
    <property type="component" value="Unassembled WGS sequence"/>
</dbReference>
<evidence type="ECO:0000313" key="5">
    <source>
        <dbReference type="EMBL" id="KAJ7617139.1"/>
    </source>
</evidence>
<dbReference type="CDD" id="cd00067">
    <property type="entry name" value="GAL4"/>
    <property type="match status" value="1"/>
</dbReference>
<dbReference type="AlphaFoldDB" id="A0AAD7BCK1"/>
<evidence type="ECO:0000256" key="2">
    <source>
        <dbReference type="ARBA" id="ARBA00022723"/>
    </source>
</evidence>
<comment type="subcellular location">
    <subcellularLocation>
        <location evidence="1">Nucleus</location>
    </subcellularLocation>
</comment>
<dbReference type="GO" id="GO:0005634">
    <property type="term" value="C:nucleus"/>
    <property type="evidence" value="ECO:0007669"/>
    <property type="project" value="UniProtKB-SubCell"/>
</dbReference>
<proteinExistence type="predicted"/>
<organism evidence="5 6">
    <name type="scientific">Roridomyces roridus</name>
    <dbReference type="NCBI Taxonomy" id="1738132"/>
    <lineage>
        <taxon>Eukaryota</taxon>
        <taxon>Fungi</taxon>
        <taxon>Dikarya</taxon>
        <taxon>Basidiomycota</taxon>
        <taxon>Agaricomycotina</taxon>
        <taxon>Agaricomycetes</taxon>
        <taxon>Agaricomycetidae</taxon>
        <taxon>Agaricales</taxon>
        <taxon>Marasmiineae</taxon>
        <taxon>Mycenaceae</taxon>
        <taxon>Roridomyces</taxon>
    </lineage>
</organism>
<evidence type="ECO:0000256" key="1">
    <source>
        <dbReference type="ARBA" id="ARBA00004123"/>
    </source>
</evidence>
<dbReference type="PROSITE" id="PS50048">
    <property type="entry name" value="ZN2_CY6_FUNGAL_2"/>
    <property type="match status" value="1"/>
</dbReference>
<dbReference type="SMART" id="SM00066">
    <property type="entry name" value="GAL4"/>
    <property type="match status" value="1"/>
</dbReference>
<evidence type="ECO:0000256" key="3">
    <source>
        <dbReference type="ARBA" id="ARBA00023242"/>
    </source>
</evidence>
<dbReference type="Pfam" id="PF04082">
    <property type="entry name" value="Fungal_trans"/>
    <property type="match status" value="1"/>
</dbReference>
<dbReference type="InterPro" id="IPR050613">
    <property type="entry name" value="Sec_Metabolite_Reg"/>
</dbReference>
<dbReference type="Pfam" id="PF00172">
    <property type="entry name" value="Zn_clus"/>
    <property type="match status" value="1"/>
</dbReference>
<dbReference type="SUPFAM" id="SSF57701">
    <property type="entry name" value="Zn2/Cys6 DNA-binding domain"/>
    <property type="match status" value="1"/>
</dbReference>
<dbReference type="CDD" id="cd12148">
    <property type="entry name" value="fungal_TF_MHR"/>
    <property type="match status" value="1"/>
</dbReference>
<name>A0AAD7BCK1_9AGAR</name>
<accession>A0AAD7BCK1</accession>
<dbReference type="GO" id="GO:0008270">
    <property type="term" value="F:zinc ion binding"/>
    <property type="evidence" value="ECO:0007669"/>
    <property type="project" value="InterPro"/>
</dbReference>
<comment type="caution">
    <text evidence="5">The sequence shown here is derived from an EMBL/GenBank/DDBJ whole genome shotgun (WGS) entry which is preliminary data.</text>
</comment>
<dbReference type="GO" id="GO:0006351">
    <property type="term" value="P:DNA-templated transcription"/>
    <property type="evidence" value="ECO:0007669"/>
    <property type="project" value="InterPro"/>
</dbReference>
<dbReference type="InterPro" id="IPR001138">
    <property type="entry name" value="Zn2Cys6_DnaBD"/>
</dbReference>
<dbReference type="InterPro" id="IPR036864">
    <property type="entry name" value="Zn2-C6_fun-type_DNA-bd_sf"/>
</dbReference>
<dbReference type="PANTHER" id="PTHR31001:SF56">
    <property type="entry name" value="ZN(2)-C6 FUNGAL-TYPE DOMAIN-CONTAINING PROTEIN"/>
    <property type="match status" value="1"/>
</dbReference>
<dbReference type="EMBL" id="JARKIF010000021">
    <property type="protein sequence ID" value="KAJ7617139.1"/>
    <property type="molecule type" value="Genomic_DNA"/>
</dbReference>
<dbReference type="GO" id="GO:0003677">
    <property type="term" value="F:DNA binding"/>
    <property type="evidence" value="ECO:0007669"/>
    <property type="project" value="InterPro"/>
</dbReference>
<dbReference type="PANTHER" id="PTHR31001">
    <property type="entry name" value="UNCHARACTERIZED TRANSCRIPTIONAL REGULATORY PROTEIN"/>
    <property type="match status" value="1"/>
</dbReference>
<feature type="domain" description="Zn(2)-C6 fungal-type" evidence="4">
    <location>
        <begin position="25"/>
        <end position="54"/>
    </location>
</feature>
<evidence type="ECO:0000313" key="6">
    <source>
        <dbReference type="Proteomes" id="UP001221142"/>
    </source>
</evidence>
<keyword evidence="3" id="KW-0539">Nucleus</keyword>
<keyword evidence="2" id="KW-0479">Metal-binding</keyword>
<evidence type="ECO:0000259" key="4">
    <source>
        <dbReference type="PROSITE" id="PS50048"/>
    </source>
</evidence>